<name>Q6BJE1_DEBHA</name>
<organism evidence="17 18">
    <name type="scientific">Debaryomyces hansenii (strain ATCC 36239 / CBS 767 / BCRC 21394 / JCM 1990 / NBRC 0083 / IGC 2968)</name>
    <name type="common">Yeast</name>
    <name type="synonym">Torulaspora hansenii</name>
    <dbReference type="NCBI Taxonomy" id="284592"/>
    <lineage>
        <taxon>Eukaryota</taxon>
        <taxon>Fungi</taxon>
        <taxon>Dikarya</taxon>
        <taxon>Ascomycota</taxon>
        <taxon>Saccharomycotina</taxon>
        <taxon>Pichiomycetes</taxon>
        <taxon>Debaryomycetaceae</taxon>
        <taxon>Debaryomyces</taxon>
    </lineage>
</organism>
<dbReference type="InParanoid" id="Q6BJE1"/>
<evidence type="ECO:0000259" key="14">
    <source>
        <dbReference type="PROSITE" id="PS51194"/>
    </source>
</evidence>
<dbReference type="GO" id="GO:0004386">
    <property type="term" value="F:helicase activity"/>
    <property type="evidence" value="ECO:0007669"/>
    <property type="project" value="UniProtKB-KW"/>
</dbReference>
<keyword evidence="3" id="KW-0378">Hydrolase</keyword>
<feature type="domain" description="HSA" evidence="15">
    <location>
        <begin position="530"/>
        <end position="603"/>
    </location>
</feature>
<feature type="region of interest" description="Disordered" evidence="11">
    <location>
        <begin position="1299"/>
        <end position="1394"/>
    </location>
</feature>
<dbReference type="InterPro" id="IPR018359">
    <property type="entry name" value="Bromodomain_CS"/>
</dbReference>
<dbReference type="GO" id="GO:0016787">
    <property type="term" value="F:hydrolase activity"/>
    <property type="evidence" value="ECO:0007669"/>
    <property type="project" value="UniProtKB-KW"/>
</dbReference>
<keyword evidence="5" id="KW-0067">ATP-binding</keyword>
<feature type="compositionally biased region" description="Polar residues" evidence="11">
    <location>
        <begin position="348"/>
        <end position="357"/>
    </location>
</feature>
<dbReference type="FunCoup" id="Q6BJE1">
    <property type="interactions" value="2010"/>
</dbReference>
<dbReference type="InterPro" id="IPR014978">
    <property type="entry name" value="Gln-Leu-Gln_QLQ"/>
</dbReference>
<dbReference type="GO" id="GO:0042393">
    <property type="term" value="F:histone binding"/>
    <property type="evidence" value="ECO:0007669"/>
    <property type="project" value="InterPro"/>
</dbReference>
<dbReference type="GO" id="GO:0005634">
    <property type="term" value="C:nucleus"/>
    <property type="evidence" value="ECO:0007669"/>
    <property type="project" value="UniProtKB-SubCell"/>
</dbReference>
<dbReference type="InterPro" id="IPR038718">
    <property type="entry name" value="SNF2-like_sf"/>
</dbReference>
<dbReference type="SMART" id="SM00951">
    <property type="entry name" value="QLQ"/>
    <property type="match status" value="1"/>
</dbReference>
<dbReference type="VEuPathDB" id="FungiDB:DEHA2G03102g"/>
<dbReference type="PROSITE" id="PS51194">
    <property type="entry name" value="HELICASE_CTER"/>
    <property type="match status" value="1"/>
</dbReference>
<dbReference type="GO" id="GO:0006302">
    <property type="term" value="P:double-strand break repair"/>
    <property type="evidence" value="ECO:0007669"/>
    <property type="project" value="UniProtKB-ARBA"/>
</dbReference>
<evidence type="ECO:0000256" key="10">
    <source>
        <dbReference type="PROSITE-ProRule" id="PRU00035"/>
    </source>
</evidence>
<dbReference type="SMART" id="SM00490">
    <property type="entry name" value="HELICc"/>
    <property type="match status" value="1"/>
</dbReference>
<feature type="region of interest" description="Disordered" evidence="11">
    <location>
        <begin position="1561"/>
        <end position="1590"/>
    </location>
</feature>
<evidence type="ECO:0000256" key="3">
    <source>
        <dbReference type="ARBA" id="ARBA00022801"/>
    </source>
</evidence>
<dbReference type="InterPro" id="IPR027417">
    <property type="entry name" value="P-loop_NTPase"/>
</dbReference>
<dbReference type="PROSITE" id="PS51192">
    <property type="entry name" value="HELICASE_ATP_BIND_1"/>
    <property type="match status" value="1"/>
</dbReference>
<dbReference type="Pfam" id="PF14619">
    <property type="entry name" value="SnAC"/>
    <property type="match status" value="1"/>
</dbReference>
<keyword evidence="4" id="KW-0347">Helicase</keyword>
<dbReference type="SMART" id="SM00297">
    <property type="entry name" value="BROMO"/>
    <property type="match status" value="1"/>
</dbReference>
<dbReference type="HOGENOM" id="CLU_000315_15_1_1"/>
<proteinExistence type="predicted"/>
<dbReference type="RefSeq" id="XP_461680.2">
    <property type="nucleotide sequence ID" value="XM_461680.1"/>
</dbReference>
<keyword evidence="6" id="KW-0805">Transcription regulation</keyword>
<dbReference type="InterPro" id="IPR049730">
    <property type="entry name" value="SNF2/RAD54-like_C"/>
</dbReference>
<dbReference type="GO" id="GO:0006338">
    <property type="term" value="P:chromatin remodeling"/>
    <property type="evidence" value="ECO:0007669"/>
    <property type="project" value="UniProtKB-ARBA"/>
</dbReference>
<feature type="compositionally biased region" description="Polar residues" evidence="11">
    <location>
        <begin position="286"/>
        <end position="295"/>
    </location>
</feature>
<dbReference type="Gene3D" id="1.20.920.10">
    <property type="entry name" value="Bromodomain-like"/>
    <property type="match status" value="1"/>
</dbReference>
<dbReference type="SMART" id="SM01314">
    <property type="entry name" value="SnAC"/>
    <property type="match status" value="1"/>
</dbReference>
<dbReference type="CDD" id="cd17996">
    <property type="entry name" value="DEXHc_SMARCA2_SMARCA4"/>
    <property type="match status" value="1"/>
</dbReference>
<dbReference type="SMART" id="SM00487">
    <property type="entry name" value="DEXDc"/>
    <property type="match status" value="1"/>
</dbReference>
<feature type="compositionally biased region" description="Low complexity" evidence="11">
    <location>
        <begin position="113"/>
        <end position="140"/>
    </location>
</feature>
<feature type="domain" description="QLQ" evidence="16">
    <location>
        <begin position="173"/>
        <end position="213"/>
    </location>
</feature>
<dbReference type="PROSITE" id="PS51666">
    <property type="entry name" value="QLQ"/>
    <property type="match status" value="1"/>
</dbReference>
<gene>
    <name evidence="17" type="ordered locus">DEHA2G03102g</name>
</gene>
<dbReference type="GeneID" id="2904548"/>
<evidence type="ECO:0000313" key="18">
    <source>
        <dbReference type="Proteomes" id="UP000000599"/>
    </source>
</evidence>
<dbReference type="FunFam" id="3.40.50.10810:FF:000008">
    <property type="entry name" value="Chromatin structure-remodeling complex subunit snf21"/>
    <property type="match status" value="1"/>
</dbReference>
<sequence>MNRQFSREEIQKILQRWHQLRQQFGDQAINVPEFTHLSKIIKYLQQQNQQSLQRKTTPQDTTQPHTQQQIPQQQQQQFQASPQVAQPINSSNGTPSVPNAMMGQVPGNIGGNTQRTVSQQQYQPPQQSTFTPQTQAPQVVPQQQMPFQNGAPVNSNNIPPTMQNNVNNSSESAFSAQQVQMLKVQFQAFKFLLKSPGPGSPLIPQNVIDFVTNDRLAFANGNYLPSTGQQPVINTQTPQFAQSQLPGQSRHPSQTQSSLGPNLQSPMMPMQPNMPQVNKPIPANNIPFTTSQEDLSNGLKKQNRRGPKPKMLNQGINSNTISIANQVPGQQIPKRQPSIKPSTRDRSLTPSTNNSYNPVCLEPKPPVNIDELVPDRATTTKTIVPINRPNVQVDCFEVPDILSDKFKDIPYTALYTIQSRFQIPGLLPEGIDMDNIVNNREALIVLQIDQKITYLRKQLNESDNEDESNQIKAEISKLELLPYQKELRGKILSQAWFSKSLLPNSHPNFLAKFNNLSSDNVISTHELYKQQLHSLVQAQNKKHQGTIKEILSAKATRNRRQFSKKEKIERFANKISSFHSQTAKEEQKKLEKMAKQRLQALKSNDEEAYLKLLDHTKDTRITHLLKQTNQFLDSLAQAVQSQQQESHDRVQRAVPDNNVDVSNDEEKREKMDYYHVAHRIKEEVTKQPSILVGGTLKEYQIKGLQWMVSLFNNHLNGILADEMGLGKTIQTISLLTYLIEIKKISGPFLVIVPLSTLTNWNIEFEKWAPGVKKITYKGTPTQRKVLQHDVKSGNFQILLTTFEYIIKDRNLLSKVKWVHMIIDEGHRMKNANSKLSETLTHHYHSDYRLILTGTPLQNNLPELWALLNFVLPKIFNSVKSFDEWFNTPFANTGGQDKIELSEEETLLVIRRLHKVLRPFLLRRLKKDVEKDLPNKVEKVVKCKMSSLQSKLYQQMLKYNILYASKPGEGDKPVLIKNANNQIMQLRKICNHPFVYEEVENLINPASETNDQIWRVAGKFELLDKVLPKFKNSGHRVLIFFQMTQIMDIMEDFLRLRGMKYMRLDGSTKADDRTGLLKLFNAPNSDYFCFLLSTRAGGLGLNLQTADTVIIFDTDWNPHQDLQAQDRAHRIGQKNEVRILRLITEDSVEEMILERAHAKLEIDGKVIQAGKFDNKSTAEEQEALLRALLEKEDERKQKGIVDDNDDLDDDELNQVIARNDDELIAFRKLDEERSIETKEASYPSRLYTDQELPEIYQKDPEVILKKDEVIEEYGRGNRERRTALYDDNLTEEQWLKTIEGVVSDDSDGERDSKPKRARGRPRGMPRSNDDTDMDENGEFRSQTDSVSSKKRKAFIDDDLSDDSSAKRQRQTTPKASVPRGRGRGRGRGGRGRGSLLYRATPAVDPLSPDERQTLQGNMITIYDSIINHADDQGRILSDLFLQKPSKKLYPDYYVLIKHPIALDIIKKRIQGRSYTNIREILEDFHLMFSNARIYNEEGSIVYQDAVALEDLVVEKFEELNSHLEPEVIKKTLDFTDFDEIFNLKPLSSNSAVKQPIDRKVEELDADESFESPISTSGADGLDFDETPLDIN</sequence>
<evidence type="ECO:0000256" key="4">
    <source>
        <dbReference type="ARBA" id="ARBA00022806"/>
    </source>
</evidence>
<feature type="compositionally biased region" description="Polar residues" evidence="11">
    <location>
        <begin position="314"/>
        <end position="329"/>
    </location>
</feature>
<dbReference type="PROSITE" id="PS50014">
    <property type="entry name" value="BROMODOMAIN_2"/>
    <property type="match status" value="1"/>
</dbReference>
<dbReference type="PANTHER" id="PTHR10799">
    <property type="entry name" value="SNF2/RAD54 HELICASE FAMILY"/>
    <property type="match status" value="1"/>
</dbReference>
<dbReference type="InterPro" id="IPR029295">
    <property type="entry name" value="SnAC"/>
</dbReference>
<dbReference type="Gene3D" id="3.40.50.10810">
    <property type="entry name" value="Tandem AAA-ATPase domain"/>
    <property type="match status" value="1"/>
</dbReference>
<dbReference type="InterPro" id="IPR001487">
    <property type="entry name" value="Bromodomain"/>
</dbReference>
<evidence type="ECO:0000256" key="6">
    <source>
        <dbReference type="ARBA" id="ARBA00023015"/>
    </source>
</evidence>
<dbReference type="InterPro" id="IPR014001">
    <property type="entry name" value="Helicase_ATP-bd"/>
</dbReference>
<evidence type="ECO:0000256" key="1">
    <source>
        <dbReference type="ARBA" id="ARBA00004123"/>
    </source>
</evidence>
<dbReference type="Pfam" id="PF00439">
    <property type="entry name" value="Bromodomain"/>
    <property type="match status" value="1"/>
</dbReference>
<dbReference type="InterPro" id="IPR000330">
    <property type="entry name" value="SNF2_N"/>
</dbReference>
<protein>
    <submittedName>
        <fullName evidence="17">DEHA2G03102p</fullName>
    </submittedName>
</protein>
<dbReference type="InterPro" id="IPR036427">
    <property type="entry name" value="Bromodomain-like_sf"/>
</dbReference>
<dbReference type="CDD" id="cd18793">
    <property type="entry name" value="SF2_C_SNF"/>
    <property type="match status" value="1"/>
</dbReference>
<dbReference type="GO" id="GO:0140008">
    <property type="term" value="F:histone H4 reader activity"/>
    <property type="evidence" value="ECO:0007669"/>
    <property type="project" value="UniProtKB-ARBA"/>
</dbReference>
<dbReference type="GO" id="GO:0005524">
    <property type="term" value="F:ATP binding"/>
    <property type="evidence" value="ECO:0007669"/>
    <property type="project" value="UniProtKB-KW"/>
</dbReference>
<evidence type="ECO:0000259" key="15">
    <source>
        <dbReference type="PROSITE" id="PS51204"/>
    </source>
</evidence>
<dbReference type="STRING" id="284592.Q6BJE1"/>
<dbReference type="PROSITE" id="PS00633">
    <property type="entry name" value="BROMODOMAIN_1"/>
    <property type="match status" value="1"/>
</dbReference>
<comment type="subcellular location">
    <subcellularLocation>
        <location evidence="1">Nucleus</location>
    </subcellularLocation>
</comment>
<feature type="compositionally biased region" description="Polar residues" evidence="11">
    <location>
        <begin position="240"/>
        <end position="260"/>
    </location>
</feature>
<keyword evidence="7 10" id="KW-0103">Bromodomain</keyword>
<feature type="compositionally biased region" description="Polar residues" evidence="11">
    <location>
        <begin position="88"/>
        <end position="97"/>
    </location>
</feature>
<reference evidence="17 18" key="1">
    <citation type="journal article" date="2004" name="Nature">
        <title>Genome evolution in yeasts.</title>
        <authorList>
            <consortium name="Genolevures"/>
            <person name="Dujon B."/>
            <person name="Sherman D."/>
            <person name="Fischer G."/>
            <person name="Durrens P."/>
            <person name="Casaregola S."/>
            <person name="Lafontaine I."/>
            <person name="de Montigny J."/>
            <person name="Marck C."/>
            <person name="Neuveglise C."/>
            <person name="Talla E."/>
            <person name="Goffard N."/>
            <person name="Frangeul L."/>
            <person name="Aigle M."/>
            <person name="Anthouard V."/>
            <person name="Babour A."/>
            <person name="Barbe V."/>
            <person name="Barnay S."/>
            <person name="Blanchin S."/>
            <person name="Beckerich J.M."/>
            <person name="Beyne E."/>
            <person name="Bleykasten C."/>
            <person name="Boisrame A."/>
            <person name="Boyer J."/>
            <person name="Cattolico L."/>
            <person name="Confanioleri F."/>
            <person name="de Daruvar A."/>
            <person name="Despons L."/>
            <person name="Fabre E."/>
            <person name="Fairhead C."/>
            <person name="Ferry-Dumazet H."/>
            <person name="Groppi A."/>
            <person name="Hantraye F."/>
            <person name="Hennequin C."/>
            <person name="Jauniaux N."/>
            <person name="Joyet P."/>
            <person name="Kachouri R."/>
            <person name="Kerrest A."/>
            <person name="Koszul R."/>
            <person name="Lemaire M."/>
            <person name="Lesur I."/>
            <person name="Ma L."/>
            <person name="Muller H."/>
            <person name="Nicaud J.M."/>
            <person name="Nikolski M."/>
            <person name="Oztas S."/>
            <person name="Ozier-Kalogeropoulos O."/>
            <person name="Pellenz S."/>
            <person name="Potier S."/>
            <person name="Richard G.F."/>
            <person name="Straub M.L."/>
            <person name="Suleau A."/>
            <person name="Swennene D."/>
            <person name="Tekaia F."/>
            <person name="Wesolowski-Louvel M."/>
            <person name="Westhof E."/>
            <person name="Wirth B."/>
            <person name="Zeniou-Meyer M."/>
            <person name="Zivanovic I."/>
            <person name="Bolotin-Fukuhara M."/>
            <person name="Thierry A."/>
            <person name="Bouchier C."/>
            <person name="Caudron B."/>
            <person name="Scarpelli C."/>
            <person name="Gaillardin C."/>
            <person name="Weissenbach J."/>
            <person name="Wincker P."/>
            <person name="Souciet J.L."/>
        </authorList>
    </citation>
    <scope>NUCLEOTIDE SEQUENCE [LARGE SCALE GENOMIC DNA]</scope>
    <source>
        <strain evidence="18">ATCC 36239 / CBS 767 / BCRC 21394 / JCM 1990 / NBRC 0083 / IGC 2968</strain>
    </source>
</reference>
<dbReference type="InterPro" id="IPR001650">
    <property type="entry name" value="Helicase_C-like"/>
</dbReference>
<dbReference type="Gene3D" id="3.40.50.300">
    <property type="entry name" value="P-loop containing nucleotide triphosphate hydrolases"/>
    <property type="match status" value="1"/>
</dbReference>
<dbReference type="KEGG" id="dha:DEHA2G03102g"/>
<feature type="domain" description="Helicase ATP-binding" evidence="13">
    <location>
        <begin position="708"/>
        <end position="873"/>
    </location>
</feature>
<dbReference type="GO" id="GO:0006355">
    <property type="term" value="P:regulation of DNA-templated transcription"/>
    <property type="evidence" value="ECO:0007669"/>
    <property type="project" value="InterPro"/>
</dbReference>
<dbReference type="Pfam" id="PF07529">
    <property type="entry name" value="HSA"/>
    <property type="match status" value="1"/>
</dbReference>
<accession>Q6BJE1</accession>
<dbReference type="GO" id="GO:0006366">
    <property type="term" value="P:transcription by RNA polymerase II"/>
    <property type="evidence" value="ECO:0007669"/>
    <property type="project" value="UniProtKB-ARBA"/>
</dbReference>
<keyword evidence="2" id="KW-0547">Nucleotide-binding</keyword>
<evidence type="ECO:0000313" key="17">
    <source>
        <dbReference type="EMBL" id="CAG90128.2"/>
    </source>
</evidence>
<dbReference type="OrthoDB" id="5857104at2759"/>
<dbReference type="PROSITE" id="PS51204">
    <property type="entry name" value="HSA"/>
    <property type="match status" value="1"/>
</dbReference>
<feature type="domain" description="Bromo" evidence="12">
    <location>
        <begin position="1431"/>
        <end position="1501"/>
    </location>
</feature>
<dbReference type="CDD" id="cd05519">
    <property type="entry name" value="Bromo_SNF2"/>
    <property type="match status" value="1"/>
</dbReference>
<dbReference type="EMBL" id="CR382139">
    <property type="protein sequence ID" value="CAG90128.2"/>
    <property type="molecule type" value="Genomic_DNA"/>
</dbReference>
<dbReference type="PRINTS" id="PR00503">
    <property type="entry name" value="BROMODOMAIN"/>
</dbReference>
<feature type="domain" description="Helicase C-terminal" evidence="14">
    <location>
        <begin position="1021"/>
        <end position="1184"/>
    </location>
</feature>
<evidence type="ECO:0000256" key="7">
    <source>
        <dbReference type="ARBA" id="ARBA00023117"/>
    </source>
</evidence>
<evidence type="ECO:0000256" key="8">
    <source>
        <dbReference type="ARBA" id="ARBA00023163"/>
    </source>
</evidence>
<dbReference type="Proteomes" id="UP000000599">
    <property type="component" value="Chromosome G"/>
</dbReference>
<evidence type="ECO:0000259" key="12">
    <source>
        <dbReference type="PROSITE" id="PS50014"/>
    </source>
</evidence>
<keyword evidence="18" id="KW-1185">Reference proteome</keyword>
<dbReference type="Pfam" id="PF00271">
    <property type="entry name" value="Helicase_C"/>
    <property type="match status" value="1"/>
</dbReference>
<dbReference type="FunFam" id="3.40.50.300:FF:000843">
    <property type="entry name" value="Chromatin structure-remodeling complex subunit snf21"/>
    <property type="match status" value="1"/>
</dbReference>
<feature type="compositionally biased region" description="Basic residues" evidence="11">
    <location>
        <begin position="1379"/>
        <end position="1389"/>
    </location>
</feature>
<evidence type="ECO:0000259" key="13">
    <source>
        <dbReference type="PROSITE" id="PS51192"/>
    </source>
</evidence>
<evidence type="ECO:0000259" key="16">
    <source>
        <dbReference type="PROSITE" id="PS51666"/>
    </source>
</evidence>
<dbReference type="Pfam" id="PF00176">
    <property type="entry name" value="SNF2-rel_dom"/>
    <property type="match status" value="1"/>
</dbReference>
<evidence type="ECO:0000256" key="5">
    <source>
        <dbReference type="ARBA" id="ARBA00022840"/>
    </source>
</evidence>
<feature type="compositionally biased region" description="Acidic residues" evidence="11">
    <location>
        <begin position="1580"/>
        <end position="1590"/>
    </location>
</feature>
<dbReference type="OMA" id="NPTRETN"/>
<dbReference type="InterPro" id="IPR014012">
    <property type="entry name" value="HSA_dom"/>
</dbReference>
<keyword evidence="8" id="KW-0804">Transcription</keyword>
<feature type="region of interest" description="Disordered" evidence="11">
    <location>
        <begin position="240"/>
        <end position="361"/>
    </location>
</feature>
<feature type="compositionally biased region" description="Low complexity" evidence="11">
    <location>
        <begin position="261"/>
        <end position="280"/>
    </location>
</feature>
<feature type="compositionally biased region" description="Low complexity" evidence="11">
    <location>
        <begin position="49"/>
        <end position="87"/>
    </location>
</feature>
<dbReference type="eggNOG" id="KOG0386">
    <property type="taxonomic scope" value="Eukaryota"/>
</dbReference>
<feature type="region of interest" description="Disordered" evidence="11">
    <location>
        <begin position="49"/>
        <end position="140"/>
    </location>
</feature>
<evidence type="ECO:0000256" key="11">
    <source>
        <dbReference type="SAM" id="MobiDB-lite"/>
    </source>
</evidence>
<dbReference type="SUPFAM" id="SSF47370">
    <property type="entry name" value="Bromodomain"/>
    <property type="match status" value="1"/>
</dbReference>
<evidence type="ECO:0000256" key="2">
    <source>
        <dbReference type="ARBA" id="ARBA00022741"/>
    </source>
</evidence>
<keyword evidence="9" id="KW-0539">Nucleus</keyword>
<dbReference type="SUPFAM" id="SSF52540">
    <property type="entry name" value="P-loop containing nucleoside triphosphate hydrolases"/>
    <property type="match status" value="2"/>
</dbReference>
<evidence type="ECO:0000256" key="9">
    <source>
        <dbReference type="ARBA" id="ARBA00023242"/>
    </source>
</evidence>
<dbReference type="Gene3D" id="1.20.5.170">
    <property type="match status" value="1"/>
</dbReference>